<evidence type="ECO:0000313" key="3">
    <source>
        <dbReference type="Proteomes" id="UP000325780"/>
    </source>
</evidence>
<accession>A0A5N6U0N3</accession>
<keyword evidence="1" id="KW-0812">Transmembrane</keyword>
<sequence>MQMTSREWIYLHRLWGPLGVCSICNCYLVFVCSSSTLTAFIYGLLSISFSFSLILLSGLCFKVISKHRKTLSTRLERDFQMGEVEKNDIESK</sequence>
<feature type="transmembrane region" description="Helical" evidence="1">
    <location>
        <begin position="37"/>
        <end position="64"/>
    </location>
</feature>
<feature type="transmembrane region" description="Helical" evidence="1">
    <location>
        <begin position="12"/>
        <end position="31"/>
    </location>
</feature>
<evidence type="ECO:0000256" key="1">
    <source>
        <dbReference type="SAM" id="Phobius"/>
    </source>
</evidence>
<evidence type="ECO:0000313" key="2">
    <source>
        <dbReference type="EMBL" id="KAE8151919.1"/>
    </source>
</evidence>
<reference evidence="2 3" key="1">
    <citation type="submission" date="2019-04" db="EMBL/GenBank/DDBJ databases">
        <title>Friends and foes A comparative genomics study of 23 Aspergillus species from section Flavi.</title>
        <authorList>
            <consortium name="DOE Joint Genome Institute"/>
            <person name="Kjaerbolling I."/>
            <person name="Vesth T."/>
            <person name="Frisvad J.C."/>
            <person name="Nybo J.L."/>
            <person name="Theobald S."/>
            <person name="Kildgaard S."/>
            <person name="Isbrandt T."/>
            <person name="Kuo A."/>
            <person name="Sato A."/>
            <person name="Lyhne E.K."/>
            <person name="Kogle M.E."/>
            <person name="Wiebenga A."/>
            <person name="Kun R.S."/>
            <person name="Lubbers R.J."/>
            <person name="Makela M.R."/>
            <person name="Barry K."/>
            <person name="Chovatia M."/>
            <person name="Clum A."/>
            <person name="Daum C."/>
            <person name="Haridas S."/>
            <person name="He G."/>
            <person name="LaButti K."/>
            <person name="Lipzen A."/>
            <person name="Mondo S."/>
            <person name="Riley R."/>
            <person name="Salamov A."/>
            <person name="Simmons B.A."/>
            <person name="Magnuson J.K."/>
            <person name="Henrissat B."/>
            <person name="Mortensen U.H."/>
            <person name="Larsen T.O."/>
            <person name="Devries R.P."/>
            <person name="Grigoriev I.V."/>
            <person name="Machida M."/>
            <person name="Baker S.E."/>
            <person name="Andersen M.R."/>
        </authorList>
    </citation>
    <scope>NUCLEOTIDE SEQUENCE [LARGE SCALE GENOMIC DNA]</scope>
    <source>
        <strain evidence="2 3">IBT 18842</strain>
    </source>
</reference>
<organism evidence="2 3">
    <name type="scientific">Aspergillus avenaceus</name>
    <dbReference type="NCBI Taxonomy" id="36643"/>
    <lineage>
        <taxon>Eukaryota</taxon>
        <taxon>Fungi</taxon>
        <taxon>Dikarya</taxon>
        <taxon>Ascomycota</taxon>
        <taxon>Pezizomycotina</taxon>
        <taxon>Eurotiomycetes</taxon>
        <taxon>Eurotiomycetidae</taxon>
        <taxon>Eurotiales</taxon>
        <taxon>Aspergillaceae</taxon>
        <taxon>Aspergillus</taxon>
        <taxon>Aspergillus subgen. Circumdati</taxon>
    </lineage>
</organism>
<keyword evidence="1" id="KW-1133">Transmembrane helix</keyword>
<keyword evidence="1" id="KW-0472">Membrane</keyword>
<dbReference type="AlphaFoldDB" id="A0A5N6U0N3"/>
<gene>
    <name evidence="2" type="ORF">BDV25DRAFT_151969</name>
</gene>
<proteinExistence type="predicted"/>
<dbReference type="Proteomes" id="UP000325780">
    <property type="component" value="Unassembled WGS sequence"/>
</dbReference>
<name>A0A5N6U0N3_ASPAV</name>
<dbReference type="EMBL" id="ML742062">
    <property type="protein sequence ID" value="KAE8151919.1"/>
    <property type="molecule type" value="Genomic_DNA"/>
</dbReference>
<keyword evidence="3" id="KW-1185">Reference proteome</keyword>
<protein>
    <submittedName>
        <fullName evidence="2">Uncharacterized protein</fullName>
    </submittedName>
</protein>